<keyword evidence="5 10" id="KW-0547">Nucleotide-binding</keyword>
<sequence>MGLDEGKCSSRRDIHGHTVHHAQTPPTPARPPEREVTNSASGLSNPQLHAPTPRKHRLPQHPSTPNNLFRHPTNGNPAPRKLSRRATELGPATGHGGAAHKVVLFDCGFACDYGAAGEGGVEEVEEGESGDAAGRGAGSGEEYGVLSEFGCCAFGVDVDIELHGFDGIFISYDTMEGLSLDLLYLAASLTQCRLISWSIEQPTSQWAKTKPSILNSLANASRTSTTHMDPISLHPKLFSPPQKRIMSLQTPTQKMSKSQPSPLSRILLTDAPETVTRKISSALTDSQNNVSYAPSERPGVTNLLTLWSSFDTQLPKRSAEQLGEECRARNVTLKDLKRETADAVNAGLEGIRKGYERVLGDAGYVEEVARKGGIRARENAEETMVKVREAIGL</sequence>
<evidence type="ECO:0000256" key="9">
    <source>
        <dbReference type="ARBA" id="ARBA00030268"/>
    </source>
</evidence>
<accession>A0A5M9JYE8</accession>
<feature type="compositionally biased region" description="Basic and acidic residues" evidence="11">
    <location>
        <begin position="1"/>
        <end position="16"/>
    </location>
</feature>
<dbReference type="EC" id="6.1.1.2" evidence="3"/>
<dbReference type="GO" id="GO:0004830">
    <property type="term" value="F:tryptophan-tRNA ligase activity"/>
    <property type="evidence" value="ECO:0007669"/>
    <property type="project" value="UniProtKB-EC"/>
</dbReference>
<keyword evidence="13" id="KW-1185">Reference proteome</keyword>
<dbReference type="AlphaFoldDB" id="A0A5M9JYE8"/>
<keyword evidence="6 10" id="KW-0067">ATP-binding</keyword>
<dbReference type="Pfam" id="PF00579">
    <property type="entry name" value="tRNA-synt_1b"/>
    <property type="match status" value="1"/>
</dbReference>
<name>A0A5M9JYE8_MONFR</name>
<comment type="similarity">
    <text evidence="2 10">Belongs to the class-I aminoacyl-tRNA synthetase family.</text>
</comment>
<dbReference type="Proteomes" id="UP000322873">
    <property type="component" value="Unassembled WGS sequence"/>
</dbReference>
<dbReference type="GO" id="GO:0005524">
    <property type="term" value="F:ATP binding"/>
    <property type="evidence" value="ECO:0007669"/>
    <property type="project" value="UniProtKB-KW"/>
</dbReference>
<comment type="subcellular location">
    <subcellularLocation>
        <location evidence="1">Mitochondrion</location>
    </subcellularLocation>
</comment>
<dbReference type="GO" id="GO:0005759">
    <property type="term" value="C:mitochondrial matrix"/>
    <property type="evidence" value="ECO:0007669"/>
    <property type="project" value="TreeGrafter"/>
</dbReference>
<keyword evidence="7 10" id="KW-0648">Protein biosynthesis</keyword>
<evidence type="ECO:0000256" key="11">
    <source>
        <dbReference type="SAM" id="MobiDB-lite"/>
    </source>
</evidence>
<evidence type="ECO:0000313" key="13">
    <source>
        <dbReference type="Proteomes" id="UP000322873"/>
    </source>
</evidence>
<protein>
    <recommendedName>
        <fullName evidence="3">tryptophan--tRNA ligase</fullName>
        <ecNumber evidence="3">6.1.1.2</ecNumber>
    </recommendedName>
    <alternativeName>
        <fullName evidence="9">Tryptophanyl-tRNA synthetase</fullName>
    </alternativeName>
</protein>
<evidence type="ECO:0000256" key="2">
    <source>
        <dbReference type="ARBA" id="ARBA00005594"/>
    </source>
</evidence>
<evidence type="ECO:0000313" key="12">
    <source>
        <dbReference type="EMBL" id="KAA8572916.1"/>
    </source>
</evidence>
<reference evidence="12 13" key="1">
    <citation type="submission" date="2019-06" db="EMBL/GenBank/DDBJ databases">
        <title>Genome Sequence of the Brown Rot Fungal Pathogen Monilinia fructicola.</title>
        <authorList>
            <person name="De Miccolis Angelini R.M."/>
            <person name="Landi L."/>
            <person name="Abate D."/>
            <person name="Pollastro S."/>
            <person name="Romanazzi G."/>
            <person name="Faretra F."/>
        </authorList>
    </citation>
    <scope>NUCLEOTIDE SEQUENCE [LARGE SCALE GENOMIC DNA]</scope>
    <source>
        <strain evidence="12 13">Mfrc123</strain>
    </source>
</reference>
<evidence type="ECO:0000256" key="3">
    <source>
        <dbReference type="ARBA" id="ARBA00013161"/>
    </source>
</evidence>
<organism evidence="12 13">
    <name type="scientific">Monilinia fructicola</name>
    <name type="common">Brown rot fungus</name>
    <name type="synonym">Ciboria fructicola</name>
    <dbReference type="NCBI Taxonomy" id="38448"/>
    <lineage>
        <taxon>Eukaryota</taxon>
        <taxon>Fungi</taxon>
        <taxon>Dikarya</taxon>
        <taxon>Ascomycota</taxon>
        <taxon>Pezizomycotina</taxon>
        <taxon>Leotiomycetes</taxon>
        <taxon>Helotiales</taxon>
        <taxon>Sclerotiniaceae</taxon>
        <taxon>Monilinia</taxon>
    </lineage>
</organism>
<dbReference type="VEuPathDB" id="FungiDB:MFRU_003g00110"/>
<evidence type="ECO:0000256" key="7">
    <source>
        <dbReference type="ARBA" id="ARBA00022917"/>
    </source>
</evidence>
<feature type="region of interest" description="Disordered" evidence="11">
    <location>
        <begin position="1"/>
        <end position="82"/>
    </location>
</feature>
<proteinExistence type="inferred from homology"/>
<dbReference type="InterPro" id="IPR002305">
    <property type="entry name" value="aa-tRNA-synth_Ic"/>
</dbReference>
<dbReference type="SUPFAM" id="SSF52374">
    <property type="entry name" value="Nucleotidylyl transferase"/>
    <property type="match status" value="1"/>
</dbReference>
<evidence type="ECO:0000256" key="4">
    <source>
        <dbReference type="ARBA" id="ARBA00022598"/>
    </source>
</evidence>
<evidence type="ECO:0000256" key="8">
    <source>
        <dbReference type="ARBA" id="ARBA00023146"/>
    </source>
</evidence>
<dbReference type="InterPro" id="IPR050203">
    <property type="entry name" value="Trp-tRNA_synthetase"/>
</dbReference>
<keyword evidence="4 10" id="KW-0436">Ligase</keyword>
<evidence type="ECO:0000256" key="10">
    <source>
        <dbReference type="RuleBase" id="RU363036"/>
    </source>
</evidence>
<dbReference type="PANTHER" id="PTHR43766">
    <property type="entry name" value="TRYPTOPHAN--TRNA LIGASE, MITOCHONDRIAL"/>
    <property type="match status" value="1"/>
</dbReference>
<dbReference type="PANTHER" id="PTHR43766:SF1">
    <property type="entry name" value="TRYPTOPHAN--TRNA LIGASE, MITOCHONDRIAL"/>
    <property type="match status" value="1"/>
</dbReference>
<dbReference type="FunFam" id="1.10.240.10:FF:000002">
    <property type="entry name" value="Tryptophan--tRNA ligase"/>
    <property type="match status" value="1"/>
</dbReference>
<gene>
    <name evidence="12" type="ORF">EYC84_003468</name>
</gene>
<evidence type="ECO:0000256" key="6">
    <source>
        <dbReference type="ARBA" id="ARBA00022840"/>
    </source>
</evidence>
<keyword evidence="8 10" id="KW-0030">Aminoacyl-tRNA synthetase</keyword>
<dbReference type="GO" id="GO:0070183">
    <property type="term" value="P:mitochondrial tryptophanyl-tRNA aminoacylation"/>
    <property type="evidence" value="ECO:0007669"/>
    <property type="project" value="TreeGrafter"/>
</dbReference>
<dbReference type="Gene3D" id="1.10.240.10">
    <property type="entry name" value="Tyrosyl-Transfer RNA Synthetase"/>
    <property type="match status" value="1"/>
</dbReference>
<dbReference type="EMBL" id="VICG01000004">
    <property type="protein sequence ID" value="KAA8572916.1"/>
    <property type="molecule type" value="Genomic_DNA"/>
</dbReference>
<comment type="caution">
    <text evidence="12">The sequence shown here is derived from an EMBL/GenBank/DDBJ whole genome shotgun (WGS) entry which is preliminary data.</text>
</comment>
<feature type="compositionally biased region" description="Polar residues" evidence="11">
    <location>
        <begin position="37"/>
        <end position="47"/>
    </location>
</feature>
<evidence type="ECO:0000256" key="1">
    <source>
        <dbReference type="ARBA" id="ARBA00004173"/>
    </source>
</evidence>
<evidence type="ECO:0000256" key="5">
    <source>
        <dbReference type="ARBA" id="ARBA00022741"/>
    </source>
</evidence>